<organism evidence="3 4">
    <name type="scientific">Lancefieldella rimae (strain ATCC 49626 / DSM 7090 / CCUG 31168 / NBRC 15546 / VPI D140H-11A)</name>
    <name type="common">Atopobium rimae</name>
    <dbReference type="NCBI Taxonomy" id="553184"/>
    <lineage>
        <taxon>Bacteria</taxon>
        <taxon>Bacillati</taxon>
        <taxon>Actinomycetota</taxon>
        <taxon>Coriobacteriia</taxon>
        <taxon>Coriobacteriales</taxon>
        <taxon>Atopobiaceae</taxon>
        <taxon>Lancefieldella</taxon>
    </lineage>
</organism>
<dbReference type="GO" id="GO:0003677">
    <property type="term" value="F:DNA binding"/>
    <property type="evidence" value="ECO:0007669"/>
    <property type="project" value="InterPro"/>
</dbReference>
<feature type="region of interest" description="Disordered" evidence="1">
    <location>
        <begin position="89"/>
        <end position="110"/>
    </location>
</feature>
<feature type="compositionally biased region" description="Polar residues" evidence="1">
    <location>
        <begin position="218"/>
        <end position="230"/>
    </location>
</feature>
<dbReference type="InterPro" id="IPR010982">
    <property type="entry name" value="Lambda_DNA-bd_dom_sf"/>
</dbReference>
<dbReference type="RefSeq" id="WP_003148473.1">
    <property type="nucleotide sequence ID" value="NZ_ACFE01000001.1"/>
</dbReference>
<reference evidence="3 4" key="1">
    <citation type="submission" date="2009-01" db="EMBL/GenBank/DDBJ databases">
        <authorList>
            <person name="Madupu R."/>
            <person name="Sebastian Y."/>
            <person name="Durkin A.S."/>
            <person name="Torralba M."/>
            <person name="Methe B."/>
            <person name="Sutton G.G."/>
            <person name="Strausberg R.L."/>
            <person name="Nelson K.E."/>
        </authorList>
    </citation>
    <scope>NUCLEOTIDE SEQUENCE [LARGE SCALE GENOMIC DNA]</scope>
    <source>
        <strain evidence="3 4">ATCC 49626</strain>
    </source>
</reference>
<name>B9CKI5_LANR4</name>
<dbReference type="EMBL" id="ACFE01000001">
    <property type="protein sequence ID" value="EEE17938.1"/>
    <property type="molecule type" value="Genomic_DNA"/>
</dbReference>
<dbReference type="STRING" id="1383.IV60_GL000297"/>
<feature type="compositionally biased region" description="Basic and acidic residues" evidence="1">
    <location>
        <begin position="385"/>
        <end position="413"/>
    </location>
</feature>
<proteinExistence type="predicted"/>
<feature type="compositionally biased region" description="Low complexity" evidence="1">
    <location>
        <begin position="495"/>
        <end position="539"/>
    </location>
</feature>
<dbReference type="PANTHER" id="PTHR34475">
    <property type="match status" value="1"/>
</dbReference>
<accession>B9CKI5</accession>
<evidence type="ECO:0000256" key="2">
    <source>
        <dbReference type="SAM" id="Phobius"/>
    </source>
</evidence>
<feature type="compositionally biased region" description="Low complexity" evidence="1">
    <location>
        <begin position="374"/>
        <end position="384"/>
    </location>
</feature>
<feature type="compositionally biased region" description="Polar residues" evidence="1">
    <location>
        <begin position="353"/>
        <end position="366"/>
    </location>
</feature>
<dbReference type="AlphaFoldDB" id="B9CKI5"/>
<feature type="region of interest" description="Disordered" evidence="1">
    <location>
        <begin position="483"/>
        <end position="539"/>
    </location>
</feature>
<evidence type="ECO:0008006" key="5">
    <source>
        <dbReference type="Google" id="ProtNLM"/>
    </source>
</evidence>
<comment type="caution">
    <text evidence="3">The sequence shown here is derived from an EMBL/GenBank/DDBJ whole genome shotgun (WGS) entry which is preliminary data.</text>
</comment>
<feature type="transmembrane region" description="Helical" evidence="2">
    <location>
        <begin position="328"/>
        <end position="347"/>
    </location>
</feature>
<evidence type="ECO:0000313" key="3">
    <source>
        <dbReference type="EMBL" id="EEE17938.1"/>
    </source>
</evidence>
<dbReference type="Gene3D" id="1.10.260.40">
    <property type="entry name" value="lambda repressor-like DNA-binding domains"/>
    <property type="match status" value="1"/>
</dbReference>
<evidence type="ECO:0000256" key="1">
    <source>
        <dbReference type="SAM" id="MobiDB-lite"/>
    </source>
</evidence>
<dbReference type="Proteomes" id="UP000004070">
    <property type="component" value="Unassembled WGS sequence"/>
</dbReference>
<gene>
    <name evidence="3" type="ORF">ATORI0001_0534</name>
</gene>
<dbReference type="GeneID" id="84904051"/>
<keyword evidence="2" id="KW-1133">Transmembrane helix</keyword>
<protein>
    <recommendedName>
        <fullName evidence="5">HTH cro/C1-type domain-containing protein</fullName>
    </recommendedName>
</protein>
<feature type="compositionally biased region" description="Low complexity" evidence="1">
    <location>
        <begin position="232"/>
        <end position="244"/>
    </location>
</feature>
<feature type="region of interest" description="Disordered" evidence="1">
    <location>
        <begin position="353"/>
        <end position="423"/>
    </location>
</feature>
<evidence type="ECO:0000313" key="4">
    <source>
        <dbReference type="Proteomes" id="UP000004070"/>
    </source>
</evidence>
<keyword evidence="2" id="KW-0812">Transmembrane</keyword>
<feature type="region of interest" description="Disordered" evidence="1">
    <location>
        <begin position="206"/>
        <end position="310"/>
    </location>
</feature>
<dbReference type="PANTHER" id="PTHR34475:SF1">
    <property type="entry name" value="CYTOSKELETON PROTEIN RODZ"/>
    <property type="match status" value="1"/>
</dbReference>
<sequence>MPRPRFSEMLVARRRQLGISITQASKTLKLKEQALIAFEEGDFENIPQSGYAQGMLSSYARYLGLNPREVVDLFQEEVFEHEHGTYSHELRRKTRDTQSGRGISGYDIPNEAESRPKAYVQYHGLLPTAGGPAGDMGAFATTSGVRSRQSSVPLASSSNETNAYSFSEYATGHAYNASVDTSQRQSSARARTRGVAARRRVGIAGVSGTEGSSRLIRETQSSSYPPSYDQTRMMSRGSRLGSRSDVSTRSVGPSEYVDDLHYDDPAAPYERASTISGRRGSRNIARVDRPNVRRRQPAGSSPRTMRRPRRRGILGALDEFFSNPARTIATIVIALAIILTLIIIFSVRTCTTSKTNPVPSRTVSVNSESKTQEKTSSTNASDTNKTTDTKKDSSESKKPETTTETKTDTKEVEISVPEGQASWLEVNEDGTYTVADKVTGPWSKKITVKGTLKIQSGVPGAVTVKVNGETKAFEINSQGVGVMTIKGSDTDDTSSDTTNSTTSTESSKTTTLSENSQGSSNTGTKTSSTSSSSSSSSSN</sequence>
<dbReference type="eggNOG" id="COG1426">
    <property type="taxonomic scope" value="Bacteria"/>
</dbReference>
<dbReference type="InterPro" id="IPR050400">
    <property type="entry name" value="Bact_Cytoskel_RodZ"/>
</dbReference>
<keyword evidence="2" id="KW-0472">Membrane</keyword>
<dbReference type="Pfam" id="PF13413">
    <property type="entry name" value="HTH_25"/>
    <property type="match status" value="1"/>
</dbReference>